<evidence type="ECO:0000256" key="1">
    <source>
        <dbReference type="SAM" id="MobiDB-lite"/>
    </source>
</evidence>
<dbReference type="AlphaFoldDB" id="A0A8I0VDI0"/>
<keyword evidence="2" id="KW-0812">Transmembrane</keyword>
<evidence type="ECO:0000256" key="2">
    <source>
        <dbReference type="SAM" id="Phobius"/>
    </source>
</evidence>
<keyword evidence="2" id="KW-1133">Transmembrane helix</keyword>
<feature type="compositionally biased region" description="Basic and acidic residues" evidence="1">
    <location>
        <begin position="201"/>
        <end position="210"/>
    </location>
</feature>
<feature type="region of interest" description="Disordered" evidence="1">
    <location>
        <begin position="186"/>
        <end position="210"/>
    </location>
</feature>
<feature type="transmembrane region" description="Helical" evidence="2">
    <location>
        <begin position="23"/>
        <end position="43"/>
    </location>
</feature>
<evidence type="ECO:0000313" key="4">
    <source>
        <dbReference type="Proteomes" id="UP000634579"/>
    </source>
</evidence>
<protein>
    <submittedName>
        <fullName evidence="3">Uncharacterized protein</fullName>
    </submittedName>
</protein>
<comment type="caution">
    <text evidence="3">The sequence shown here is derived from an EMBL/GenBank/DDBJ whole genome shotgun (WGS) entry which is preliminary data.</text>
</comment>
<dbReference type="Proteomes" id="UP000634579">
    <property type="component" value="Unassembled WGS sequence"/>
</dbReference>
<accession>A0A8I0VDI0</accession>
<evidence type="ECO:0000313" key="3">
    <source>
        <dbReference type="EMBL" id="MBF4631980.1"/>
    </source>
</evidence>
<proteinExistence type="predicted"/>
<dbReference type="EMBL" id="JADKRP010000002">
    <property type="protein sequence ID" value="MBF4631980.1"/>
    <property type="molecule type" value="Genomic_DNA"/>
</dbReference>
<name>A0A8I0VDI0_9MICO</name>
<gene>
    <name evidence="3" type="ORF">ITJ42_12210</name>
</gene>
<keyword evidence="2" id="KW-0472">Membrane</keyword>
<organism evidence="3 4">
    <name type="scientific">Clavibacter phaseoli</name>
    <dbReference type="NCBI Taxonomy" id="1734031"/>
    <lineage>
        <taxon>Bacteria</taxon>
        <taxon>Bacillati</taxon>
        <taxon>Actinomycetota</taxon>
        <taxon>Actinomycetes</taxon>
        <taxon>Micrococcales</taxon>
        <taxon>Microbacteriaceae</taxon>
        <taxon>Clavibacter</taxon>
    </lineage>
</organism>
<feature type="transmembrane region" description="Helical" evidence="2">
    <location>
        <begin position="122"/>
        <end position="139"/>
    </location>
</feature>
<feature type="transmembrane region" description="Helical" evidence="2">
    <location>
        <begin position="55"/>
        <end position="72"/>
    </location>
</feature>
<dbReference type="RefSeq" id="WP_194675675.1">
    <property type="nucleotide sequence ID" value="NZ_JADKRP010000002.1"/>
</dbReference>
<keyword evidence="4" id="KW-1185">Reference proteome</keyword>
<feature type="transmembrane region" description="Helical" evidence="2">
    <location>
        <begin position="145"/>
        <end position="162"/>
    </location>
</feature>
<reference evidence="3 4" key="1">
    <citation type="submission" date="2020-10" db="EMBL/GenBank/DDBJ databases">
        <title>Draft genome sequences of plant-associated actinobacteria.</title>
        <authorList>
            <person name="Tarlachkov S.V."/>
            <person name="Starodumova I.P."/>
            <person name="Dorofeeva L.V."/>
            <person name="Prisyazhnaya N.V."/>
            <person name="Roubtsova T.V."/>
            <person name="Chizhov V.N."/>
            <person name="Nadler S.A."/>
            <person name="Subbotin S.A."/>
            <person name="Evtushenko L.I."/>
        </authorList>
    </citation>
    <scope>NUCLEOTIDE SEQUENCE [LARGE SCALE GENOMIC DNA]</scope>
    <source>
        <strain evidence="3 4">VKM Ac-2886</strain>
    </source>
</reference>
<sequence>MTPTAPDRRQPLFRQVRRAWHDAPFVVPALAFAVLVFAWLWALDLDRPSEGTGTVILRAVVALVAGAAMAGARRLTRLYHPGSPSDVEVSEAAEDGGLPAGADPTAWQDALDRRRRRIRQEAWGVPVALVLVVGLAFLAPRASEALPVAYVAFLALFVPYAASQIVSRQRRRDSVDALLIPLQERARAEEERRAGWAPPSPDDRVPPAAG</sequence>
<feature type="region of interest" description="Disordered" evidence="1">
    <location>
        <begin position="86"/>
        <end position="105"/>
    </location>
</feature>